<dbReference type="InterPro" id="IPR008978">
    <property type="entry name" value="HSP20-like_chaperone"/>
</dbReference>
<protein>
    <submittedName>
        <fullName evidence="5">Heat shock protein, Hsp20 family</fullName>
    </submittedName>
</protein>
<dbReference type="PANTHER" id="PTHR11527">
    <property type="entry name" value="HEAT-SHOCK PROTEIN 20 FAMILY MEMBER"/>
    <property type="match status" value="1"/>
</dbReference>
<evidence type="ECO:0000256" key="2">
    <source>
        <dbReference type="RuleBase" id="RU003616"/>
    </source>
</evidence>
<dbReference type="SUPFAM" id="SSF49764">
    <property type="entry name" value="HSP20-like chaperones"/>
    <property type="match status" value="1"/>
</dbReference>
<dbReference type="Proteomes" id="UP000064967">
    <property type="component" value="Chromosome"/>
</dbReference>
<evidence type="ECO:0000256" key="1">
    <source>
        <dbReference type="PROSITE-ProRule" id="PRU00285"/>
    </source>
</evidence>
<name>A0A0K1PZ73_9BACT</name>
<dbReference type="EMBL" id="CP012333">
    <property type="protein sequence ID" value="AKU98830.1"/>
    <property type="molecule type" value="Genomic_DNA"/>
</dbReference>
<dbReference type="KEGG" id="llu:AKJ09_05494"/>
<dbReference type="Pfam" id="PF00011">
    <property type="entry name" value="HSP20"/>
    <property type="match status" value="2"/>
</dbReference>
<dbReference type="Gene3D" id="2.60.40.790">
    <property type="match status" value="1"/>
</dbReference>
<feature type="compositionally biased region" description="Low complexity" evidence="3">
    <location>
        <begin position="73"/>
        <end position="101"/>
    </location>
</feature>
<dbReference type="InterPro" id="IPR031107">
    <property type="entry name" value="Small_HSP"/>
</dbReference>
<proteinExistence type="inferred from homology"/>
<comment type="similarity">
    <text evidence="1 2">Belongs to the small heat shock protein (HSP20) family.</text>
</comment>
<evidence type="ECO:0000313" key="5">
    <source>
        <dbReference type="EMBL" id="AKU98830.1"/>
    </source>
</evidence>
<dbReference type="CDD" id="cd06464">
    <property type="entry name" value="ACD_sHsps-like"/>
    <property type="match status" value="1"/>
</dbReference>
<accession>A0A0K1PZ73</accession>
<keyword evidence="6" id="KW-1185">Reference proteome</keyword>
<organism evidence="5 6">
    <name type="scientific">Labilithrix luteola</name>
    <dbReference type="NCBI Taxonomy" id="1391654"/>
    <lineage>
        <taxon>Bacteria</taxon>
        <taxon>Pseudomonadati</taxon>
        <taxon>Myxococcota</taxon>
        <taxon>Polyangia</taxon>
        <taxon>Polyangiales</taxon>
        <taxon>Labilitrichaceae</taxon>
        <taxon>Labilithrix</taxon>
    </lineage>
</organism>
<dbReference type="PROSITE" id="PS01031">
    <property type="entry name" value="SHSP"/>
    <property type="match status" value="1"/>
</dbReference>
<evidence type="ECO:0000313" key="6">
    <source>
        <dbReference type="Proteomes" id="UP000064967"/>
    </source>
</evidence>
<dbReference type="AlphaFoldDB" id="A0A0K1PZ73"/>
<evidence type="ECO:0000256" key="3">
    <source>
        <dbReference type="SAM" id="MobiDB-lite"/>
    </source>
</evidence>
<dbReference type="STRING" id="1391654.AKJ09_05494"/>
<sequence length="167" mass="17616">MFDRLFDDAMTDVMGGTLGTAHASKTFTPAIDVHVTEDEIVFACDVPGVKASDLEVTIDKGVLTIKGQRKFESPQQSAASSANAASTEVAAQDPTAKAQAASRTANGKVWLGRSYGSFARSYTLPEGIDAEKMVADLSDGVLSVRIPKVAKPKPRRIEVKIGTSSNG</sequence>
<gene>
    <name evidence="5" type="ORF">AKJ09_05494</name>
</gene>
<evidence type="ECO:0000259" key="4">
    <source>
        <dbReference type="PROSITE" id="PS01031"/>
    </source>
</evidence>
<dbReference type="InterPro" id="IPR002068">
    <property type="entry name" value="A-crystallin/Hsp20_dom"/>
</dbReference>
<reference evidence="5 6" key="1">
    <citation type="submission" date="2015-08" db="EMBL/GenBank/DDBJ databases">
        <authorList>
            <person name="Babu N.S."/>
            <person name="Beckwith C.J."/>
            <person name="Beseler K.G."/>
            <person name="Brison A."/>
            <person name="Carone J.V."/>
            <person name="Caskin T.P."/>
            <person name="Diamond M."/>
            <person name="Durham M.E."/>
            <person name="Foxe J.M."/>
            <person name="Go M."/>
            <person name="Henderson B.A."/>
            <person name="Jones I.B."/>
            <person name="McGettigan J.A."/>
            <person name="Micheletti S.J."/>
            <person name="Nasrallah M.E."/>
            <person name="Ortiz D."/>
            <person name="Piller C.R."/>
            <person name="Privatt S.R."/>
            <person name="Schneider S.L."/>
            <person name="Sharp S."/>
            <person name="Smith T.C."/>
            <person name="Stanton J.D."/>
            <person name="Ullery H.E."/>
            <person name="Wilson R.J."/>
            <person name="Serrano M.G."/>
            <person name="Buck G."/>
            <person name="Lee V."/>
            <person name="Wang Y."/>
            <person name="Carvalho R."/>
            <person name="Voegtly L."/>
            <person name="Shi R."/>
            <person name="Duckworth R."/>
            <person name="Johnson A."/>
            <person name="Loviza R."/>
            <person name="Walstead R."/>
            <person name="Shah Z."/>
            <person name="Kiflezghi M."/>
            <person name="Wade K."/>
            <person name="Ball S.L."/>
            <person name="Bradley K.W."/>
            <person name="Asai D.J."/>
            <person name="Bowman C.A."/>
            <person name="Russell D.A."/>
            <person name="Pope W.H."/>
            <person name="Jacobs-Sera D."/>
            <person name="Hendrix R.W."/>
            <person name="Hatfull G.F."/>
        </authorList>
    </citation>
    <scope>NUCLEOTIDE SEQUENCE [LARGE SCALE GENOMIC DNA]</scope>
    <source>
        <strain evidence="5 6">DSM 27648</strain>
    </source>
</reference>
<feature type="domain" description="SHSP" evidence="4">
    <location>
        <begin position="22"/>
        <end position="164"/>
    </location>
</feature>
<keyword evidence="5" id="KW-0346">Stress response</keyword>
<feature type="region of interest" description="Disordered" evidence="3">
    <location>
        <begin position="70"/>
        <end position="103"/>
    </location>
</feature>